<dbReference type="Proteomes" id="UP000578622">
    <property type="component" value="Unassembled WGS sequence"/>
</dbReference>
<sequence>MTVLAHLTDPTCHGDIFVAFVPDEEIGLRGAKVLDLSRFPCDFAYTIDCCEVGEVVVENFNAASCEIIFHGVSAHPMSAKNKLVNPLLMAQNFIALFDPMDTPEHTEGQEGFFWFTDLKADDSRARLQVLIRDFDDDNFERRKQKIAESAEIIRRKYSAGHVEYHLTNAYRNVGPRLKQDPRPMKLLLDALEKVNIEPRLISMRGGTDGAVLSERGIATPNMFTGAYNFHSRFEFLPVPAFVKSFETVLTICQLAARM</sequence>
<dbReference type="GO" id="GO:0045148">
    <property type="term" value="F:tripeptide aminopeptidase activity"/>
    <property type="evidence" value="ECO:0007669"/>
    <property type="project" value="UniProtKB-EC"/>
</dbReference>
<dbReference type="InterPro" id="IPR036264">
    <property type="entry name" value="Bact_exopeptidase_dim_dom"/>
</dbReference>
<gene>
    <name evidence="5" type="ORF">FHW20_004512</name>
</gene>
<dbReference type="PANTHER" id="PTHR42994:SF1">
    <property type="entry name" value="PEPTIDASE T"/>
    <property type="match status" value="1"/>
</dbReference>
<organism evidence="5 6">
    <name type="scientific">Brucella intermedia</name>
    <dbReference type="NCBI Taxonomy" id="94625"/>
    <lineage>
        <taxon>Bacteria</taxon>
        <taxon>Pseudomonadati</taxon>
        <taxon>Pseudomonadota</taxon>
        <taxon>Alphaproteobacteria</taxon>
        <taxon>Hyphomicrobiales</taxon>
        <taxon>Brucellaceae</taxon>
        <taxon>Brucella/Ochrobactrum group</taxon>
        <taxon>Brucella</taxon>
    </lineage>
</organism>
<evidence type="ECO:0000256" key="1">
    <source>
        <dbReference type="ARBA" id="ARBA00001947"/>
    </source>
</evidence>
<evidence type="ECO:0000259" key="4">
    <source>
        <dbReference type="Pfam" id="PF07687"/>
    </source>
</evidence>
<evidence type="ECO:0000313" key="6">
    <source>
        <dbReference type="Proteomes" id="UP000578622"/>
    </source>
</evidence>
<dbReference type="NCBIfam" id="NF003976">
    <property type="entry name" value="PRK05469.1"/>
    <property type="match status" value="1"/>
</dbReference>
<keyword evidence="5" id="KW-0645">Protease</keyword>
<keyword evidence="6" id="KW-1185">Reference proteome</keyword>
<comment type="cofactor">
    <cofactor evidence="1">
        <name>Zn(2+)</name>
        <dbReference type="ChEBI" id="CHEBI:29105"/>
    </cofactor>
</comment>
<keyword evidence="2 5" id="KW-0378">Hydrolase</keyword>
<protein>
    <submittedName>
        <fullName evidence="5">Tripeptide aminopeptidase</fullName>
        <ecNumber evidence="5">3.4.11.4</ecNumber>
    </submittedName>
</protein>
<dbReference type="PANTHER" id="PTHR42994">
    <property type="entry name" value="PEPTIDASE T"/>
    <property type="match status" value="1"/>
</dbReference>
<keyword evidence="3" id="KW-0862">Zinc</keyword>
<dbReference type="EC" id="3.4.11.4" evidence="5"/>
<dbReference type="NCBIfam" id="NF009920">
    <property type="entry name" value="PRK13381.1"/>
    <property type="match status" value="1"/>
</dbReference>
<accession>A0ABR6AVN7</accession>
<dbReference type="Pfam" id="PF07687">
    <property type="entry name" value="M20_dimer"/>
    <property type="match status" value="1"/>
</dbReference>
<dbReference type="InterPro" id="IPR011650">
    <property type="entry name" value="Peptidase_M20_dimer"/>
</dbReference>
<feature type="domain" description="Peptidase M20 dimerisation" evidence="4">
    <location>
        <begin position="57"/>
        <end position="158"/>
    </location>
</feature>
<reference evidence="5 6" key="1">
    <citation type="submission" date="2020-07" db="EMBL/GenBank/DDBJ databases">
        <title>Genomic Encyclopedia of Type Strains, Phase IV (KMG-V): Genome sequencing to study the core and pangenomes of soil and plant-associated prokaryotes.</title>
        <authorList>
            <person name="Whitman W."/>
        </authorList>
    </citation>
    <scope>NUCLEOTIDE SEQUENCE [LARGE SCALE GENOMIC DNA]</scope>
    <source>
        <strain evidence="5 6">RH4WT92</strain>
    </source>
</reference>
<evidence type="ECO:0000256" key="3">
    <source>
        <dbReference type="ARBA" id="ARBA00022833"/>
    </source>
</evidence>
<name>A0ABR6AVN7_9HYPH</name>
<dbReference type="SUPFAM" id="SSF55031">
    <property type="entry name" value="Bacterial exopeptidase dimerisation domain"/>
    <property type="match status" value="1"/>
</dbReference>
<evidence type="ECO:0000313" key="5">
    <source>
        <dbReference type="EMBL" id="MBA8853530.1"/>
    </source>
</evidence>
<dbReference type="EMBL" id="JACGXG010000012">
    <property type="protein sequence ID" value="MBA8853530.1"/>
    <property type="molecule type" value="Genomic_DNA"/>
</dbReference>
<proteinExistence type="predicted"/>
<comment type="caution">
    <text evidence="5">The sequence shown here is derived from an EMBL/GenBank/DDBJ whole genome shotgun (WGS) entry which is preliminary data.</text>
</comment>
<dbReference type="Gene3D" id="3.40.630.10">
    <property type="entry name" value="Zn peptidases"/>
    <property type="match status" value="1"/>
</dbReference>
<dbReference type="Pfam" id="PF01546">
    <property type="entry name" value="Peptidase_M20"/>
    <property type="match status" value="1"/>
</dbReference>
<dbReference type="Gene3D" id="3.30.70.360">
    <property type="match status" value="1"/>
</dbReference>
<evidence type="ECO:0000256" key="2">
    <source>
        <dbReference type="ARBA" id="ARBA00022801"/>
    </source>
</evidence>
<dbReference type="SUPFAM" id="SSF53187">
    <property type="entry name" value="Zn-dependent exopeptidases"/>
    <property type="match status" value="1"/>
</dbReference>
<keyword evidence="5" id="KW-0031">Aminopeptidase</keyword>
<dbReference type="InterPro" id="IPR002933">
    <property type="entry name" value="Peptidase_M20"/>
</dbReference>